<dbReference type="AlphaFoldDB" id="A0A835C0D3"/>
<feature type="region of interest" description="SAW" evidence="3">
    <location>
        <begin position="358"/>
        <end position="437"/>
    </location>
</feature>
<evidence type="ECO:0000256" key="2">
    <source>
        <dbReference type="ARBA" id="ARBA00023163"/>
    </source>
</evidence>
<evidence type="ECO:0000313" key="5">
    <source>
        <dbReference type="Proteomes" id="UP000636709"/>
    </source>
</evidence>
<accession>A0A835C0D3</accession>
<keyword evidence="2" id="KW-0804">Transcription</keyword>
<evidence type="ECO:0000256" key="1">
    <source>
        <dbReference type="ARBA" id="ARBA00023015"/>
    </source>
</evidence>
<protein>
    <recommendedName>
        <fullName evidence="6">GRAS family transcription factor</fullName>
    </recommendedName>
</protein>
<sequence>MSAANLNNNNGKAVVKEEATLPTAMEGVPAQTQTTTPGFKELMHHSVAALDSGNIMAVNADLRAMSSLVSIDGHPSQRVAFAFAEALARRALHQALPGLSWGLQLQFAQQPTPAYTAAARRCFGKLCPFLRIAASAVNNTIVTAMEAEQDVHVVDLGWTSPNQWADLLRLFAMRPQGPPVLRLTIISDREEFLSYSAGLLTQAAMRWHVPFVFNPVRSHIDRLTARDIAAFGVHGGQALVITSTLQLHRLIADETTIELPATGASHVVGLLGPGSHKITKADALLRVLCDLKPKLMVMTEQDSDHNCTNLWERVSNAFDYYSAIFNDMEVGGGAPRGSADRAAVERLLLREEIVDIVAREGSSRRERHESVKSWVERMGKAGFKPVPVISDIPFVEGTVPPLHVGADGTVRYWMENKGLHIVINSRRTPIFSVTAWRPARKN</sequence>
<reference evidence="4" key="1">
    <citation type="submission" date="2020-07" db="EMBL/GenBank/DDBJ databases">
        <title>Genome sequence and genetic diversity analysis of an under-domesticated orphan crop, white fonio (Digitaria exilis).</title>
        <authorList>
            <person name="Bennetzen J.L."/>
            <person name="Chen S."/>
            <person name="Ma X."/>
            <person name="Wang X."/>
            <person name="Yssel A.E.J."/>
            <person name="Chaluvadi S.R."/>
            <person name="Johnson M."/>
            <person name="Gangashetty P."/>
            <person name="Hamidou F."/>
            <person name="Sanogo M.D."/>
            <person name="Zwaenepoel A."/>
            <person name="Wallace J."/>
            <person name="Van De Peer Y."/>
            <person name="Van Deynze A."/>
        </authorList>
    </citation>
    <scope>NUCLEOTIDE SEQUENCE</scope>
    <source>
        <tissue evidence="4">Leaves</tissue>
    </source>
</reference>
<dbReference type="PROSITE" id="PS50985">
    <property type="entry name" value="GRAS"/>
    <property type="match status" value="1"/>
</dbReference>
<dbReference type="Pfam" id="PF03514">
    <property type="entry name" value="GRAS"/>
    <property type="match status" value="1"/>
</dbReference>
<dbReference type="Proteomes" id="UP000636709">
    <property type="component" value="Unassembled WGS sequence"/>
</dbReference>
<evidence type="ECO:0000256" key="3">
    <source>
        <dbReference type="PROSITE-ProRule" id="PRU01191"/>
    </source>
</evidence>
<keyword evidence="5" id="KW-1185">Reference proteome</keyword>
<dbReference type="InterPro" id="IPR005202">
    <property type="entry name" value="TF_GRAS"/>
</dbReference>
<dbReference type="PANTHER" id="PTHR31636">
    <property type="entry name" value="OSJNBA0084A10.13 PROTEIN-RELATED"/>
    <property type="match status" value="1"/>
</dbReference>
<feature type="short sequence motif" description="VHIID" evidence="3">
    <location>
        <begin position="151"/>
        <end position="155"/>
    </location>
</feature>
<comment type="caution">
    <text evidence="3">Lacks conserved residue(s) required for the propagation of feature annotation.</text>
</comment>
<comment type="caution">
    <text evidence="4">The sequence shown here is derived from an EMBL/GenBank/DDBJ whole genome shotgun (WGS) entry which is preliminary data.</text>
</comment>
<gene>
    <name evidence="4" type="ORF">HU200_024729</name>
</gene>
<name>A0A835C0D3_9POAL</name>
<comment type="similarity">
    <text evidence="3">Belongs to the GRAS family.</text>
</comment>
<proteinExistence type="inferred from homology"/>
<organism evidence="4 5">
    <name type="scientific">Digitaria exilis</name>
    <dbReference type="NCBI Taxonomy" id="1010633"/>
    <lineage>
        <taxon>Eukaryota</taxon>
        <taxon>Viridiplantae</taxon>
        <taxon>Streptophyta</taxon>
        <taxon>Embryophyta</taxon>
        <taxon>Tracheophyta</taxon>
        <taxon>Spermatophyta</taxon>
        <taxon>Magnoliopsida</taxon>
        <taxon>Liliopsida</taxon>
        <taxon>Poales</taxon>
        <taxon>Poaceae</taxon>
        <taxon>PACMAD clade</taxon>
        <taxon>Panicoideae</taxon>
        <taxon>Panicodae</taxon>
        <taxon>Paniceae</taxon>
        <taxon>Anthephorinae</taxon>
        <taxon>Digitaria</taxon>
    </lineage>
</organism>
<dbReference type="OrthoDB" id="636435at2759"/>
<keyword evidence="1" id="KW-0805">Transcription regulation</keyword>
<evidence type="ECO:0000313" key="4">
    <source>
        <dbReference type="EMBL" id="KAF8719962.1"/>
    </source>
</evidence>
<feature type="region of interest" description="VHIID" evidence="3">
    <location>
        <begin position="120"/>
        <end position="185"/>
    </location>
</feature>
<evidence type="ECO:0008006" key="6">
    <source>
        <dbReference type="Google" id="ProtNLM"/>
    </source>
</evidence>
<dbReference type="EMBL" id="JACEFO010001700">
    <property type="protein sequence ID" value="KAF8719962.1"/>
    <property type="molecule type" value="Genomic_DNA"/>
</dbReference>